<evidence type="ECO:0000313" key="10">
    <source>
        <dbReference type="Proteomes" id="UP001202961"/>
    </source>
</evidence>
<feature type="domain" description="Sigma-54 factor interaction" evidence="7">
    <location>
        <begin position="147"/>
        <end position="368"/>
    </location>
</feature>
<dbReference type="PRINTS" id="PR01590">
    <property type="entry name" value="HTHFIS"/>
</dbReference>
<dbReference type="RefSeq" id="WP_250926809.1">
    <property type="nucleotide sequence ID" value="NZ_JAMQBK010000002.1"/>
</dbReference>
<evidence type="ECO:0000259" key="8">
    <source>
        <dbReference type="PROSITE" id="PS50110"/>
    </source>
</evidence>
<evidence type="ECO:0000256" key="5">
    <source>
        <dbReference type="PROSITE-ProRule" id="PRU00169"/>
    </source>
</evidence>
<feature type="region of interest" description="Disordered" evidence="6">
    <location>
        <begin position="377"/>
        <end position="397"/>
    </location>
</feature>
<evidence type="ECO:0000256" key="4">
    <source>
        <dbReference type="ARBA" id="ARBA00023163"/>
    </source>
</evidence>
<dbReference type="Gene3D" id="1.10.10.60">
    <property type="entry name" value="Homeodomain-like"/>
    <property type="match status" value="1"/>
</dbReference>
<dbReference type="InterPro" id="IPR025662">
    <property type="entry name" value="Sigma_54_int_dom_ATP-bd_1"/>
</dbReference>
<accession>A0ABT0TWZ8</accession>
<dbReference type="InterPro" id="IPR002197">
    <property type="entry name" value="HTH_Fis"/>
</dbReference>
<keyword evidence="3" id="KW-0805">Transcription regulation</keyword>
<dbReference type="EMBL" id="JAMQBK010000002">
    <property type="protein sequence ID" value="MCM2369138.1"/>
    <property type="molecule type" value="Genomic_DNA"/>
</dbReference>
<dbReference type="PANTHER" id="PTHR32071:SF100">
    <property type="entry name" value="RESPONSE REGULATOR PROTEIN PILR"/>
    <property type="match status" value="1"/>
</dbReference>
<dbReference type="SUPFAM" id="SSF52172">
    <property type="entry name" value="CheY-like"/>
    <property type="match status" value="1"/>
</dbReference>
<dbReference type="InterPro" id="IPR025944">
    <property type="entry name" value="Sigma_54_int_dom_CS"/>
</dbReference>
<dbReference type="PROSITE" id="PS50045">
    <property type="entry name" value="SIGMA54_INTERACT_4"/>
    <property type="match status" value="1"/>
</dbReference>
<dbReference type="PROSITE" id="PS00688">
    <property type="entry name" value="SIGMA54_INTERACT_3"/>
    <property type="match status" value="1"/>
</dbReference>
<dbReference type="PANTHER" id="PTHR32071">
    <property type="entry name" value="TRANSCRIPTIONAL REGULATORY PROTEIN"/>
    <property type="match status" value="1"/>
</dbReference>
<dbReference type="InterPro" id="IPR011006">
    <property type="entry name" value="CheY-like_superfamily"/>
</dbReference>
<keyword evidence="1" id="KW-0547">Nucleotide-binding</keyword>
<dbReference type="InterPro" id="IPR001789">
    <property type="entry name" value="Sig_transdc_resp-reg_receiver"/>
</dbReference>
<dbReference type="InterPro" id="IPR003593">
    <property type="entry name" value="AAA+_ATPase"/>
</dbReference>
<dbReference type="SUPFAM" id="SSF46689">
    <property type="entry name" value="Homeodomain-like"/>
    <property type="match status" value="1"/>
</dbReference>
<dbReference type="Pfam" id="PF00072">
    <property type="entry name" value="Response_reg"/>
    <property type="match status" value="1"/>
</dbReference>
<dbReference type="SMART" id="SM00382">
    <property type="entry name" value="AAA"/>
    <property type="match status" value="1"/>
</dbReference>
<sequence>MRNETFEILFVDDDSDFAAGCVRWFQKNGHRVTHTSSGQDGIGQCEKRDFEIAVLDWNLPGLSGLELVQRMRDINPETEIIVLTGEGTIENAVESMRRGVFDFLSKPFPMAELERRCLGALERRKLRKENAQLREVIDRTNRHTAKMIGECETMRKVFRLIDRVAPTDNPVLIQGESGTGKELVAQAIHQGSTRAKYPMVTVNCAALPEQLVESELFGHEKGSFTGATAAKPGLFEVADNSTLFIDEIGEMPLALQPKLLRVLEDGSMRRVGSEKERRVDVRIVAATNRNLKQEVEEGRFREDLYYRINVLILDLPPLRERGNDVGLLIDYFLAEGYELAEDARSALESYDWPGNIRQLINTIKRAQILSDDVITMDDLPDEFEPPPNDSDSSSPEGSLIALQRQHIAEVLEREKGNKSAAARILGVERRKLHRMMKQHGIAE</sequence>
<evidence type="ECO:0000256" key="2">
    <source>
        <dbReference type="ARBA" id="ARBA00022840"/>
    </source>
</evidence>
<keyword evidence="4" id="KW-0804">Transcription</keyword>
<dbReference type="PROSITE" id="PS00675">
    <property type="entry name" value="SIGMA54_INTERACT_1"/>
    <property type="match status" value="1"/>
</dbReference>
<keyword evidence="2" id="KW-0067">ATP-binding</keyword>
<feature type="domain" description="Response regulatory" evidence="8">
    <location>
        <begin position="7"/>
        <end position="121"/>
    </location>
</feature>
<keyword evidence="5" id="KW-0597">Phosphoprotein</keyword>
<feature type="modified residue" description="4-aspartylphosphate" evidence="5">
    <location>
        <position position="56"/>
    </location>
</feature>
<reference evidence="9 10" key="1">
    <citation type="journal article" date="2022" name="Syst. Appl. Microbiol.">
        <title>Rhodopirellula aestuarii sp. nov., a novel member of the genus Rhodopirellula isolated from brackish sediments collected in the Tagus River estuary, Portugal.</title>
        <authorList>
            <person name="Vitorino I.R."/>
            <person name="Klimek D."/>
            <person name="Calusinska M."/>
            <person name="Lobo-da-Cunha A."/>
            <person name="Vasconcelos V."/>
            <person name="Lage O.M."/>
        </authorList>
    </citation>
    <scope>NUCLEOTIDE SEQUENCE [LARGE SCALE GENOMIC DNA]</scope>
    <source>
        <strain evidence="9 10">ICT_H3.1</strain>
    </source>
</reference>
<gene>
    <name evidence="9" type="ORF">NB063_00730</name>
</gene>
<dbReference type="Pfam" id="PF25601">
    <property type="entry name" value="AAA_lid_14"/>
    <property type="match status" value="1"/>
</dbReference>
<dbReference type="PROSITE" id="PS50110">
    <property type="entry name" value="RESPONSE_REGULATORY"/>
    <property type="match status" value="1"/>
</dbReference>
<dbReference type="SUPFAM" id="SSF52540">
    <property type="entry name" value="P-loop containing nucleoside triphosphate hydrolases"/>
    <property type="match status" value="1"/>
</dbReference>
<dbReference type="InterPro" id="IPR009057">
    <property type="entry name" value="Homeodomain-like_sf"/>
</dbReference>
<dbReference type="InterPro" id="IPR058031">
    <property type="entry name" value="AAA_lid_NorR"/>
</dbReference>
<dbReference type="Pfam" id="PF02954">
    <property type="entry name" value="HTH_8"/>
    <property type="match status" value="1"/>
</dbReference>
<dbReference type="Gene3D" id="1.10.8.60">
    <property type="match status" value="1"/>
</dbReference>
<organism evidence="9 10">
    <name type="scientific">Aporhodopirellula aestuarii</name>
    <dbReference type="NCBI Taxonomy" id="2950107"/>
    <lineage>
        <taxon>Bacteria</taxon>
        <taxon>Pseudomonadati</taxon>
        <taxon>Planctomycetota</taxon>
        <taxon>Planctomycetia</taxon>
        <taxon>Pirellulales</taxon>
        <taxon>Pirellulaceae</taxon>
        <taxon>Aporhodopirellula</taxon>
    </lineage>
</organism>
<dbReference type="CDD" id="cd00009">
    <property type="entry name" value="AAA"/>
    <property type="match status" value="1"/>
</dbReference>
<dbReference type="Gene3D" id="3.40.50.300">
    <property type="entry name" value="P-loop containing nucleotide triphosphate hydrolases"/>
    <property type="match status" value="1"/>
</dbReference>
<protein>
    <submittedName>
        <fullName evidence="9">Sigma-54 dependent transcriptional regulator</fullName>
    </submittedName>
</protein>
<name>A0ABT0TWZ8_9BACT</name>
<dbReference type="InterPro" id="IPR027417">
    <property type="entry name" value="P-loop_NTPase"/>
</dbReference>
<evidence type="ECO:0000256" key="3">
    <source>
        <dbReference type="ARBA" id="ARBA00023015"/>
    </source>
</evidence>
<evidence type="ECO:0000259" key="7">
    <source>
        <dbReference type="PROSITE" id="PS50045"/>
    </source>
</evidence>
<dbReference type="Pfam" id="PF00158">
    <property type="entry name" value="Sigma54_activat"/>
    <property type="match status" value="1"/>
</dbReference>
<evidence type="ECO:0000256" key="6">
    <source>
        <dbReference type="SAM" id="MobiDB-lite"/>
    </source>
</evidence>
<comment type="caution">
    <text evidence="9">The sequence shown here is derived from an EMBL/GenBank/DDBJ whole genome shotgun (WGS) entry which is preliminary data.</text>
</comment>
<dbReference type="Proteomes" id="UP001202961">
    <property type="component" value="Unassembled WGS sequence"/>
</dbReference>
<dbReference type="Gene3D" id="3.40.50.2300">
    <property type="match status" value="1"/>
</dbReference>
<evidence type="ECO:0000256" key="1">
    <source>
        <dbReference type="ARBA" id="ARBA00022741"/>
    </source>
</evidence>
<keyword evidence="10" id="KW-1185">Reference proteome</keyword>
<proteinExistence type="predicted"/>
<evidence type="ECO:0000313" key="9">
    <source>
        <dbReference type="EMBL" id="MCM2369138.1"/>
    </source>
</evidence>
<dbReference type="InterPro" id="IPR002078">
    <property type="entry name" value="Sigma_54_int"/>
</dbReference>
<dbReference type="SMART" id="SM00448">
    <property type="entry name" value="REC"/>
    <property type="match status" value="1"/>
</dbReference>